<keyword evidence="5" id="KW-0406">Ion transport</keyword>
<evidence type="ECO:0000256" key="3">
    <source>
        <dbReference type="ARBA" id="ARBA00022692"/>
    </source>
</evidence>
<evidence type="ECO:0000256" key="11">
    <source>
        <dbReference type="SAM" id="Phobius"/>
    </source>
</evidence>
<evidence type="ECO:0000256" key="10">
    <source>
        <dbReference type="ARBA" id="ARBA00023303"/>
    </source>
</evidence>
<proteinExistence type="predicted"/>
<evidence type="ECO:0000256" key="8">
    <source>
        <dbReference type="ARBA" id="ARBA00023180"/>
    </source>
</evidence>
<comment type="caution">
    <text evidence="13">The sequence shown here is derived from an EMBL/GenBank/DDBJ whole genome shotgun (WGS) entry which is preliminary data.</text>
</comment>
<keyword evidence="2" id="KW-0813">Transport</keyword>
<keyword evidence="3 11" id="KW-0812">Transmembrane</keyword>
<feature type="transmembrane region" description="Helical" evidence="11">
    <location>
        <begin position="759"/>
        <end position="777"/>
    </location>
</feature>
<dbReference type="GO" id="GO:0016020">
    <property type="term" value="C:membrane"/>
    <property type="evidence" value="ECO:0007669"/>
    <property type="project" value="UniProtKB-SubCell"/>
</dbReference>
<dbReference type="InterPro" id="IPR028082">
    <property type="entry name" value="Peripla_BP_I"/>
</dbReference>
<gene>
    <name evidence="13" type="ORF">F2Q68_00001295</name>
</gene>
<evidence type="ECO:0000256" key="4">
    <source>
        <dbReference type="ARBA" id="ARBA00022989"/>
    </source>
</evidence>
<evidence type="ECO:0000256" key="2">
    <source>
        <dbReference type="ARBA" id="ARBA00022448"/>
    </source>
</evidence>
<dbReference type="Gene3D" id="3.40.50.2300">
    <property type="match status" value="3"/>
</dbReference>
<evidence type="ECO:0000256" key="9">
    <source>
        <dbReference type="ARBA" id="ARBA00023286"/>
    </source>
</evidence>
<protein>
    <recommendedName>
        <fullName evidence="12">Ionotropic glutamate receptor C-terminal domain-containing protein</fullName>
    </recommendedName>
</protein>
<organism evidence="13 14">
    <name type="scientific">Brassica cretica</name>
    <name type="common">Mustard</name>
    <dbReference type="NCBI Taxonomy" id="69181"/>
    <lineage>
        <taxon>Eukaryota</taxon>
        <taxon>Viridiplantae</taxon>
        <taxon>Streptophyta</taxon>
        <taxon>Embryophyta</taxon>
        <taxon>Tracheophyta</taxon>
        <taxon>Spermatophyta</taxon>
        <taxon>Magnoliopsida</taxon>
        <taxon>eudicotyledons</taxon>
        <taxon>Gunneridae</taxon>
        <taxon>Pentapetalae</taxon>
        <taxon>rosids</taxon>
        <taxon>malvids</taxon>
        <taxon>Brassicales</taxon>
        <taxon>Brassicaceae</taxon>
        <taxon>Brassiceae</taxon>
        <taxon>Brassica</taxon>
    </lineage>
</organism>
<comment type="subcellular location">
    <subcellularLocation>
        <location evidence="1">Membrane</location>
        <topology evidence="1">Multi-pass membrane protein</topology>
    </subcellularLocation>
</comment>
<name>A0A8S9JC29_BRACR</name>
<reference evidence="13" key="1">
    <citation type="submission" date="2019-12" db="EMBL/GenBank/DDBJ databases">
        <title>Genome sequencing and annotation of Brassica cretica.</title>
        <authorList>
            <person name="Studholme D.J."/>
            <person name="Sarris P.F."/>
        </authorList>
    </citation>
    <scope>NUCLEOTIDE SEQUENCE</scope>
    <source>
        <strain evidence="13">PFS-001/15</strain>
        <tissue evidence="13">Leaf</tissue>
    </source>
</reference>
<dbReference type="PANTHER" id="PTHR18966">
    <property type="entry name" value="IONOTROPIC GLUTAMATE RECEPTOR"/>
    <property type="match status" value="1"/>
</dbReference>
<dbReference type="Pfam" id="PF10613">
    <property type="entry name" value="Lig_chan-Glu_bd"/>
    <property type="match status" value="2"/>
</dbReference>
<dbReference type="Proteomes" id="UP000712281">
    <property type="component" value="Unassembled WGS sequence"/>
</dbReference>
<keyword evidence="4 11" id="KW-1133">Transmembrane helix</keyword>
<dbReference type="FunFam" id="3.40.190.10:FF:000054">
    <property type="entry name" value="Glutamate receptor"/>
    <property type="match status" value="2"/>
</dbReference>
<dbReference type="Gene3D" id="1.10.287.70">
    <property type="match status" value="1"/>
</dbReference>
<dbReference type="SUPFAM" id="SSF53850">
    <property type="entry name" value="Periplasmic binding protein-like II"/>
    <property type="match status" value="2"/>
</dbReference>
<evidence type="ECO:0000313" key="14">
    <source>
        <dbReference type="Proteomes" id="UP000712281"/>
    </source>
</evidence>
<evidence type="ECO:0000259" key="12">
    <source>
        <dbReference type="SMART" id="SM00079"/>
    </source>
</evidence>
<keyword evidence="6 11" id="KW-0472">Membrane</keyword>
<keyword evidence="9" id="KW-1071">Ligand-gated ion channel</keyword>
<dbReference type="AlphaFoldDB" id="A0A8S9JC29"/>
<feature type="domain" description="Ionotropic glutamate receptor C-terminal" evidence="12">
    <location>
        <begin position="638"/>
        <end position="801"/>
    </location>
</feature>
<dbReference type="InterPro" id="IPR001320">
    <property type="entry name" value="Iontro_rcpt_C"/>
</dbReference>
<dbReference type="GO" id="GO:0015276">
    <property type="term" value="F:ligand-gated monoatomic ion channel activity"/>
    <property type="evidence" value="ECO:0007669"/>
    <property type="project" value="InterPro"/>
</dbReference>
<keyword evidence="7" id="KW-0675">Receptor</keyword>
<dbReference type="InterPro" id="IPR015683">
    <property type="entry name" value="Ionotropic_Glu_rcpt"/>
</dbReference>
<evidence type="ECO:0000256" key="6">
    <source>
        <dbReference type="ARBA" id="ARBA00023136"/>
    </source>
</evidence>
<keyword evidence="8" id="KW-0325">Glycoprotein</keyword>
<dbReference type="InterPro" id="IPR019594">
    <property type="entry name" value="Glu/Gly-bd"/>
</dbReference>
<feature type="transmembrane region" description="Helical" evidence="11">
    <location>
        <begin position="293"/>
        <end position="313"/>
    </location>
</feature>
<sequence length="803" mass="90108">MGTYGEESDAFYDIHQDQVGVDLVSGAAGQVRFGSGRNVIGCDYEIINVGQTGVNTVGFWSRNGGFSVVPPDSRHTHKKTGFVSDEKLGNITWPGGGREKPRGWVIADSASPLKIVVPNRVSFVEFVTEENNSSHQIKGLCIDIFKEALKFVPYSVPYIFESFGDGHSSPNYKHIIQMVTDGVYDAAVGDFAIVPTRSKLVDFSQPYASTGLVVVIPTNDDNPTWIFLRPFTIRLWCVVLASFLIIAVVIWILEHRINEDFRGPPRKQLITMILFSFSTLFKRNQEDTISNLARLVMIVWLFLLMVLTASYTANLTSILTMNAIADFVSYCRWREVVAIFVDDEYGRNGISVLGDALAKKRAKISYKAAFRPGADKSSLHDLLVSANLMESRIFVVHVNPDSGLNVFSVAKSLGMMESGYVWIATDWLLTAWDSGLDPKTMDLLQGVVAFRHYTPESNEKRRFKARWKSLRTKETSGGGDFNSYAMYAYDTVWLVARALDVFFSQGNTVTFSTDPNLRKTNGTNIKFSALSVFNEGERFLQVIHEMNYTGLTGQIEFDSEKNRINPAYDVININSRGPHRVGYWSNHTGFSVEPPETFYSKPPNTSTEHQRLNEIIWPGGVTKPPRGWVFPDNGEPLKIGVPNRVSYKNYASEEKNQLGVKGYCIDIFEAAVELLPYPVPRTYILYGDGKRNPSYDNLVNEVASNNFDAAVGDITIVTNRTKFVDFTQPFMESGLVVVAPVKGAKSSPWSFLKPFTVEMWAVTGLLFLFVGAIIWILEHRFNEEFRGPPRRQIITVFWLVPSS</sequence>
<evidence type="ECO:0000256" key="7">
    <source>
        <dbReference type="ARBA" id="ARBA00023170"/>
    </source>
</evidence>
<evidence type="ECO:0000313" key="13">
    <source>
        <dbReference type="EMBL" id="KAF2580070.1"/>
    </source>
</evidence>
<feature type="transmembrane region" description="Helical" evidence="11">
    <location>
        <begin position="233"/>
        <end position="253"/>
    </location>
</feature>
<dbReference type="SUPFAM" id="SSF53822">
    <property type="entry name" value="Periplasmic binding protein-like I"/>
    <property type="match status" value="1"/>
</dbReference>
<evidence type="ECO:0000256" key="5">
    <source>
        <dbReference type="ARBA" id="ARBA00023065"/>
    </source>
</evidence>
<keyword evidence="10" id="KW-0407">Ion channel</keyword>
<evidence type="ECO:0000256" key="1">
    <source>
        <dbReference type="ARBA" id="ARBA00004141"/>
    </source>
</evidence>
<dbReference type="InterPro" id="IPR001828">
    <property type="entry name" value="ANF_lig-bd_rcpt"/>
</dbReference>
<dbReference type="EMBL" id="QGKW02001660">
    <property type="protein sequence ID" value="KAF2580070.1"/>
    <property type="molecule type" value="Genomic_DNA"/>
</dbReference>
<dbReference type="Gene3D" id="3.40.190.10">
    <property type="entry name" value="Periplasmic binding protein-like II"/>
    <property type="match status" value="2"/>
</dbReference>
<feature type="domain" description="Ionotropic glutamate receptor C-terminal" evidence="12">
    <location>
        <begin position="114"/>
        <end position="425"/>
    </location>
</feature>
<dbReference type="FunFam" id="3.40.50.2300:FF:000081">
    <property type="entry name" value="Glutamate receptor"/>
    <property type="match status" value="1"/>
</dbReference>
<dbReference type="SMART" id="SM00079">
    <property type="entry name" value="PBPe"/>
    <property type="match status" value="2"/>
</dbReference>
<dbReference type="FunFam" id="1.10.287.70:FF:000172">
    <property type="entry name" value="Glutamate receptor"/>
    <property type="match status" value="1"/>
</dbReference>
<dbReference type="Pfam" id="PF01094">
    <property type="entry name" value="ANF_receptor"/>
    <property type="match status" value="1"/>
</dbReference>
<accession>A0A8S9JC29</accession>